<dbReference type="InterPro" id="IPR051358">
    <property type="entry name" value="TF_AMS/ICE1/BHLH6-like"/>
</dbReference>
<organism evidence="6 7">
    <name type="scientific">Linum trigynum</name>
    <dbReference type="NCBI Taxonomy" id="586398"/>
    <lineage>
        <taxon>Eukaryota</taxon>
        <taxon>Viridiplantae</taxon>
        <taxon>Streptophyta</taxon>
        <taxon>Embryophyta</taxon>
        <taxon>Tracheophyta</taxon>
        <taxon>Spermatophyta</taxon>
        <taxon>Magnoliopsida</taxon>
        <taxon>eudicotyledons</taxon>
        <taxon>Gunneridae</taxon>
        <taxon>Pentapetalae</taxon>
        <taxon>rosids</taxon>
        <taxon>fabids</taxon>
        <taxon>Malpighiales</taxon>
        <taxon>Linaceae</taxon>
        <taxon>Linum</taxon>
    </lineage>
</organism>
<dbReference type="AlphaFoldDB" id="A0AAV2FHB6"/>
<gene>
    <name evidence="6" type="ORF">LTRI10_LOCUS37959</name>
</gene>
<dbReference type="PROSITE" id="PS50888">
    <property type="entry name" value="BHLH"/>
    <property type="match status" value="1"/>
</dbReference>
<sequence length="219" mass="24516">MEFVATTMNELCTEQQVCSRKRAPELRYSDDETKGYKSKNLIAERKRRQKLTDRLLMLRASVPIITNMNKATIIDDAITYIQELMRNVEVLSDQLDALSAEEAAEGSESPATVSAEIKNEDAAAGVDPEEMKTCGIQEEVEVMQIEGKKLWVKIVMGKKRGRFTKLIEGMTKLGLQLTHTSLTTSKGAFLVSSCVEVVCEEMAMVHQIKELLIQIMKGI</sequence>
<keyword evidence="7" id="KW-1185">Reference proteome</keyword>
<evidence type="ECO:0000256" key="3">
    <source>
        <dbReference type="ARBA" id="ARBA00023163"/>
    </source>
</evidence>
<dbReference type="PANTHER" id="PTHR31945">
    <property type="entry name" value="TRANSCRIPTION FACTOR SCREAM2-RELATED"/>
    <property type="match status" value="1"/>
</dbReference>
<dbReference type="SUPFAM" id="SSF47459">
    <property type="entry name" value="HLH, helix-loop-helix DNA-binding domain"/>
    <property type="match status" value="1"/>
</dbReference>
<dbReference type="Proteomes" id="UP001497516">
    <property type="component" value="Chromosome 6"/>
</dbReference>
<evidence type="ECO:0000256" key="1">
    <source>
        <dbReference type="ARBA" id="ARBA00004123"/>
    </source>
</evidence>
<name>A0AAV2FHB6_9ROSI</name>
<dbReference type="InterPro" id="IPR011598">
    <property type="entry name" value="bHLH_dom"/>
</dbReference>
<dbReference type="GO" id="GO:0005634">
    <property type="term" value="C:nucleus"/>
    <property type="evidence" value="ECO:0007669"/>
    <property type="project" value="UniProtKB-SubCell"/>
</dbReference>
<evidence type="ECO:0000256" key="2">
    <source>
        <dbReference type="ARBA" id="ARBA00023015"/>
    </source>
</evidence>
<dbReference type="GO" id="GO:0043565">
    <property type="term" value="F:sequence-specific DNA binding"/>
    <property type="evidence" value="ECO:0007669"/>
    <property type="project" value="TreeGrafter"/>
</dbReference>
<dbReference type="PANTHER" id="PTHR31945:SF20">
    <property type="entry name" value="TRANSCRIPTION FACTOR DYT1"/>
    <property type="match status" value="1"/>
</dbReference>
<dbReference type="GO" id="GO:0003700">
    <property type="term" value="F:DNA-binding transcription factor activity"/>
    <property type="evidence" value="ECO:0007669"/>
    <property type="project" value="TreeGrafter"/>
</dbReference>
<evidence type="ECO:0000313" key="7">
    <source>
        <dbReference type="Proteomes" id="UP001497516"/>
    </source>
</evidence>
<evidence type="ECO:0000259" key="5">
    <source>
        <dbReference type="PROSITE" id="PS50888"/>
    </source>
</evidence>
<dbReference type="EMBL" id="OZ034819">
    <property type="protein sequence ID" value="CAL1397681.1"/>
    <property type="molecule type" value="Genomic_DNA"/>
</dbReference>
<comment type="subcellular location">
    <subcellularLocation>
        <location evidence="1">Nucleus</location>
    </subcellularLocation>
</comment>
<keyword evidence="2" id="KW-0805">Transcription regulation</keyword>
<dbReference type="Gene3D" id="4.10.280.10">
    <property type="entry name" value="Helix-loop-helix DNA-binding domain"/>
    <property type="match status" value="1"/>
</dbReference>
<dbReference type="GO" id="GO:0046983">
    <property type="term" value="F:protein dimerization activity"/>
    <property type="evidence" value="ECO:0007669"/>
    <property type="project" value="InterPro"/>
</dbReference>
<proteinExistence type="predicted"/>
<dbReference type="InterPro" id="IPR036638">
    <property type="entry name" value="HLH_DNA-bd_sf"/>
</dbReference>
<protein>
    <recommendedName>
        <fullName evidence="5">BHLH domain-containing protein</fullName>
    </recommendedName>
</protein>
<feature type="domain" description="BHLH" evidence="5">
    <location>
        <begin position="35"/>
        <end position="84"/>
    </location>
</feature>
<dbReference type="Pfam" id="PF00010">
    <property type="entry name" value="HLH"/>
    <property type="match status" value="1"/>
</dbReference>
<keyword evidence="4" id="KW-0539">Nucleus</keyword>
<evidence type="ECO:0000313" key="6">
    <source>
        <dbReference type="EMBL" id="CAL1397681.1"/>
    </source>
</evidence>
<dbReference type="SMART" id="SM00353">
    <property type="entry name" value="HLH"/>
    <property type="match status" value="1"/>
</dbReference>
<reference evidence="6 7" key="1">
    <citation type="submission" date="2024-04" db="EMBL/GenBank/DDBJ databases">
        <authorList>
            <person name="Fracassetti M."/>
        </authorList>
    </citation>
    <scope>NUCLEOTIDE SEQUENCE [LARGE SCALE GENOMIC DNA]</scope>
</reference>
<keyword evidence="3" id="KW-0804">Transcription</keyword>
<accession>A0AAV2FHB6</accession>
<evidence type="ECO:0000256" key="4">
    <source>
        <dbReference type="ARBA" id="ARBA00023242"/>
    </source>
</evidence>